<evidence type="ECO:0000256" key="3">
    <source>
        <dbReference type="ARBA" id="ARBA00022525"/>
    </source>
</evidence>
<comment type="caution">
    <text evidence="5">The sequence shown here is derived from an EMBL/GenBank/DDBJ whole genome shotgun (WGS) entry which is preliminary data.</text>
</comment>
<name>A0A9P6Q230_9FUNG</name>
<dbReference type="Gene3D" id="1.10.510.10">
    <property type="entry name" value="Transferase(Phosphotransferase) domain 1"/>
    <property type="match status" value="1"/>
</dbReference>
<dbReference type="AlphaFoldDB" id="A0A9P6Q230"/>
<keyword evidence="3" id="KW-0964">Secreted</keyword>
<sequence>MNNNNMTIFCLVDGEANAFSVEIDPTKPVDALKKLIKAAVTPRFDDIASNKLTLWKVSIPIVRKNKPKISLVNVPEKEVLDEADYIAGVFAETPPERTILIMVQRPPTDRASETEFVQIVVRDVDGRAQRPRSRSDTCRGYALSPTSYRGEVDIQAIFRVDVGSVKILPPFAVTLSVFDLQHGTPDLVCSRHDESSALFPIELKRPIELHLDDTDFPAAFLAPQSSTQSPIGPLRQIFGYMKLNGFRYGVLSTYRQTWFFKRVSRDSNDILVSPIIQFDRTEPTLLQCYLWLIRTADSDTEWQPDIPDEATVEAMLVQEQPEDRDAKRDSDLDPGHRGKLKQVKTFFTRSCTKGQQTKTRHLERLTIPAFKNLKPITYGEGARTFHATWMNEEVVVKKADVWNQHFIVSELEHEVAVYEALRTLQGRYVPKLKLAGVVDGMEMVLVTELVGTDLHGGQLNASDRDMIREALSAIHDLGVLHGDIRLENITRRREGHTLAFFFIDFGHSQLSRSKMALKGEREELEALLDMMPWPEGRNG</sequence>
<evidence type="ECO:0000313" key="5">
    <source>
        <dbReference type="EMBL" id="KAG0258894.1"/>
    </source>
</evidence>
<dbReference type="PANTHER" id="PTHR37171:SF1">
    <property type="entry name" value="SERINE_THREONINE-PROTEIN KINASE YRZF-RELATED"/>
    <property type="match status" value="1"/>
</dbReference>
<dbReference type="Proteomes" id="UP000807716">
    <property type="component" value="Unassembled WGS sequence"/>
</dbReference>
<dbReference type="EMBL" id="JAAAJB010000305">
    <property type="protein sequence ID" value="KAG0258894.1"/>
    <property type="molecule type" value="Genomic_DNA"/>
</dbReference>
<dbReference type="SUPFAM" id="SSF56112">
    <property type="entry name" value="Protein kinase-like (PK-like)"/>
    <property type="match status" value="1"/>
</dbReference>
<dbReference type="InterPro" id="IPR045379">
    <property type="entry name" value="Crinkler_N"/>
</dbReference>
<dbReference type="InterPro" id="IPR011009">
    <property type="entry name" value="Kinase-like_dom_sf"/>
</dbReference>
<dbReference type="Pfam" id="PF20147">
    <property type="entry name" value="Crinkler"/>
    <property type="match status" value="1"/>
</dbReference>
<proteinExistence type="predicted"/>
<comment type="subcellular location">
    <subcellularLocation>
        <location evidence="1">Host cell</location>
    </subcellularLocation>
    <subcellularLocation>
        <location evidence="2">Secreted</location>
    </subcellularLocation>
</comment>
<reference evidence="5" key="1">
    <citation type="journal article" date="2020" name="Fungal Divers.">
        <title>Resolving the Mortierellaceae phylogeny through synthesis of multi-gene phylogenetics and phylogenomics.</title>
        <authorList>
            <person name="Vandepol N."/>
            <person name="Liber J."/>
            <person name="Desiro A."/>
            <person name="Na H."/>
            <person name="Kennedy M."/>
            <person name="Barry K."/>
            <person name="Grigoriev I.V."/>
            <person name="Miller A.N."/>
            <person name="O'Donnell K."/>
            <person name="Stajich J.E."/>
            <person name="Bonito G."/>
        </authorList>
    </citation>
    <scope>NUCLEOTIDE SEQUENCE</scope>
    <source>
        <strain evidence="5">BC1065</strain>
    </source>
</reference>
<protein>
    <recommendedName>
        <fullName evidence="4">Crinkler effector protein N-terminal domain-containing protein</fullName>
    </recommendedName>
</protein>
<evidence type="ECO:0000256" key="2">
    <source>
        <dbReference type="ARBA" id="ARBA00004613"/>
    </source>
</evidence>
<evidence type="ECO:0000313" key="6">
    <source>
        <dbReference type="Proteomes" id="UP000807716"/>
    </source>
</evidence>
<evidence type="ECO:0000256" key="1">
    <source>
        <dbReference type="ARBA" id="ARBA00004340"/>
    </source>
</evidence>
<feature type="domain" description="Crinkler effector protein N-terminal" evidence="4">
    <location>
        <begin position="6"/>
        <end position="104"/>
    </location>
</feature>
<dbReference type="GO" id="GO:0005576">
    <property type="term" value="C:extracellular region"/>
    <property type="evidence" value="ECO:0007669"/>
    <property type="project" value="UniProtKB-SubCell"/>
</dbReference>
<dbReference type="OrthoDB" id="2156052at2759"/>
<evidence type="ECO:0000259" key="4">
    <source>
        <dbReference type="Pfam" id="PF20147"/>
    </source>
</evidence>
<dbReference type="InterPro" id="IPR052396">
    <property type="entry name" value="Meiotic_Drive_Suppr_Kinase"/>
</dbReference>
<accession>A0A9P6Q230</accession>
<gene>
    <name evidence="5" type="ORF">DFQ27_004402</name>
</gene>
<dbReference type="PANTHER" id="PTHR37171">
    <property type="entry name" value="SERINE/THREONINE-PROTEIN KINASE YRZF-RELATED"/>
    <property type="match status" value="1"/>
</dbReference>
<organism evidence="5 6">
    <name type="scientific">Actinomortierella ambigua</name>
    <dbReference type="NCBI Taxonomy" id="1343610"/>
    <lineage>
        <taxon>Eukaryota</taxon>
        <taxon>Fungi</taxon>
        <taxon>Fungi incertae sedis</taxon>
        <taxon>Mucoromycota</taxon>
        <taxon>Mortierellomycotina</taxon>
        <taxon>Mortierellomycetes</taxon>
        <taxon>Mortierellales</taxon>
        <taxon>Mortierellaceae</taxon>
        <taxon>Actinomortierella</taxon>
    </lineage>
</organism>
<keyword evidence="6" id="KW-1185">Reference proteome</keyword>
<dbReference type="GO" id="GO:0043657">
    <property type="term" value="C:host cell"/>
    <property type="evidence" value="ECO:0007669"/>
    <property type="project" value="UniProtKB-SubCell"/>
</dbReference>